<gene>
    <name evidence="2" type="ORF">SAMN02927928_1601</name>
</gene>
<proteinExistence type="predicted"/>
<organism evidence="2 3">
    <name type="scientific">Asticcacaulis taihuensis</name>
    <dbReference type="NCBI Taxonomy" id="260084"/>
    <lineage>
        <taxon>Bacteria</taxon>
        <taxon>Pseudomonadati</taxon>
        <taxon>Pseudomonadota</taxon>
        <taxon>Alphaproteobacteria</taxon>
        <taxon>Caulobacterales</taxon>
        <taxon>Caulobacteraceae</taxon>
        <taxon>Asticcacaulis</taxon>
    </lineage>
</organism>
<feature type="transmembrane region" description="Helical" evidence="1">
    <location>
        <begin position="71"/>
        <end position="88"/>
    </location>
</feature>
<dbReference type="AlphaFoldDB" id="A0A1G4QXM3"/>
<keyword evidence="1" id="KW-0472">Membrane</keyword>
<reference evidence="3" key="1">
    <citation type="submission" date="2016-10" db="EMBL/GenBank/DDBJ databases">
        <authorList>
            <person name="Varghese N."/>
            <person name="Submissions S."/>
        </authorList>
    </citation>
    <scope>NUCLEOTIDE SEQUENCE [LARGE SCALE GENOMIC DNA]</scope>
    <source>
        <strain evidence="3">CGMCC 1.3431</strain>
    </source>
</reference>
<keyword evidence="1" id="KW-0812">Transmembrane</keyword>
<dbReference type="EMBL" id="FMTS01000001">
    <property type="protein sequence ID" value="SCW49346.1"/>
    <property type="molecule type" value="Genomic_DNA"/>
</dbReference>
<protein>
    <submittedName>
        <fullName evidence="2">Uncharacterized membrane protein</fullName>
    </submittedName>
</protein>
<keyword evidence="1" id="KW-1133">Transmembrane helix</keyword>
<dbReference type="OrthoDB" id="5405464at2"/>
<sequence length="139" mass="15627">MTAKPPAETTLSGLKAFLADPRLTAYLNYLLILFTIMTFGLTALLAMLVANFAEDKAPEWIRSHYEFQKRTFWYGIGPVLLNAVAYTFVQKNHITAPAITTIMLLLLLFCLGYTVGRAVMGFNHLLHQRPIPNPKAWLA</sequence>
<feature type="transmembrane region" description="Helical" evidence="1">
    <location>
        <begin position="94"/>
        <end position="115"/>
    </location>
</feature>
<keyword evidence="3" id="KW-1185">Reference proteome</keyword>
<feature type="transmembrane region" description="Helical" evidence="1">
    <location>
        <begin position="26"/>
        <end position="50"/>
    </location>
</feature>
<evidence type="ECO:0000313" key="3">
    <source>
        <dbReference type="Proteomes" id="UP000199150"/>
    </source>
</evidence>
<name>A0A1G4QXM3_9CAUL</name>
<dbReference type="Proteomes" id="UP000199150">
    <property type="component" value="Unassembled WGS sequence"/>
</dbReference>
<accession>A0A1G4QXM3</accession>
<dbReference type="STRING" id="260084.SAMN02927928_1601"/>
<evidence type="ECO:0000313" key="2">
    <source>
        <dbReference type="EMBL" id="SCW49346.1"/>
    </source>
</evidence>
<dbReference type="RefSeq" id="WP_090645844.1">
    <property type="nucleotide sequence ID" value="NZ_CBCRYE010000001.1"/>
</dbReference>
<evidence type="ECO:0000256" key="1">
    <source>
        <dbReference type="SAM" id="Phobius"/>
    </source>
</evidence>